<feature type="transmembrane region" description="Helical" evidence="1">
    <location>
        <begin position="56"/>
        <end position="83"/>
    </location>
</feature>
<reference evidence="2 3" key="1">
    <citation type="submission" date="2022-02" db="EMBL/GenBank/DDBJ databases">
        <authorList>
            <person name="Min J."/>
        </authorList>
    </citation>
    <scope>NUCLEOTIDE SEQUENCE [LARGE SCALE GENOMIC DNA]</scope>
    <source>
        <strain evidence="2 3">GR10-1</strain>
    </source>
</reference>
<sequence>MNALVLSAIFGVVMMFSGVVFKRNAPIKTTGIIAMILLLIVNCMEMKNIKLFKFDVSAFMVFDGYALFFNSIAIFATLIYLILTSNEIEKVGRNLADYFALIFFIIAGITLTTSFKSLLILF</sequence>
<keyword evidence="1" id="KW-1133">Transmembrane helix</keyword>
<dbReference type="RefSeq" id="WP_240831415.1">
    <property type="nucleotide sequence ID" value="NZ_JAKWBL010000003.1"/>
</dbReference>
<feature type="transmembrane region" description="Helical" evidence="1">
    <location>
        <begin position="25"/>
        <end position="44"/>
    </location>
</feature>
<accession>A0ABS9SMS0</accession>
<evidence type="ECO:0000313" key="3">
    <source>
        <dbReference type="Proteomes" id="UP001202248"/>
    </source>
</evidence>
<dbReference type="Proteomes" id="UP001202248">
    <property type="component" value="Unassembled WGS sequence"/>
</dbReference>
<protein>
    <recommendedName>
        <fullName evidence="4">NADH-quinone oxidoreductase subunit N</fullName>
    </recommendedName>
</protein>
<name>A0ABS9SMS0_9BACT</name>
<gene>
    <name evidence="2" type="ORF">MKP09_16810</name>
</gene>
<evidence type="ECO:0000256" key="1">
    <source>
        <dbReference type="SAM" id="Phobius"/>
    </source>
</evidence>
<comment type="caution">
    <text evidence="2">The sequence shown here is derived from an EMBL/GenBank/DDBJ whole genome shotgun (WGS) entry which is preliminary data.</text>
</comment>
<evidence type="ECO:0008006" key="4">
    <source>
        <dbReference type="Google" id="ProtNLM"/>
    </source>
</evidence>
<feature type="transmembrane region" description="Helical" evidence="1">
    <location>
        <begin position="98"/>
        <end position="121"/>
    </location>
</feature>
<dbReference type="EMBL" id="JAKWBL010000003">
    <property type="protein sequence ID" value="MCH5599449.1"/>
    <property type="molecule type" value="Genomic_DNA"/>
</dbReference>
<organism evidence="2 3">
    <name type="scientific">Niabella ginsengisoli</name>
    <dbReference type="NCBI Taxonomy" id="522298"/>
    <lineage>
        <taxon>Bacteria</taxon>
        <taxon>Pseudomonadati</taxon>
        <taxon>Bacteroidota</taxon>
        <taxon>Chitinophagia</taxon>
        <taxon>Chitinophagales</taxon>
        <taxon>Chitinophagaceae</taxon>
        <taxon>Niabella</taxon>
    </lineage>
</organism>
<proteinExistence type="predicted"/>
<keyword evidence="3" id="KW-1185">Reference proteome</keyword>
<evidence type="ECO:0000313" key="2">
    <source>
        <dbReference type="EMBL" id="MCH5599449.1"/>
    </source>
</evidence>
<keyword evidence="1" id="KW-0472">Membrane</keyword>
<keyword evidence="1" id="KW-0812">Transmembrane</keyword>